<sequence>MSEEELNSYRLTSLEEPSDEMLERIMADAAADARRRGEDADRRFFDELRERINKERQRLQMS</sequence>
<accession>A0A921JI22</accession>
<evidence type="ECO:0000313" key="1">
    <source>
        <dbReference type="EMBL" id="HJE38966.1"/>
    </source>
</evidence>
<gene>
    <name evidence="1" type="ORF">K8V47_04310</name>
</gene>
<comment type="caution">
    <text evidence="1">The sequence shown here is derived from an EMBL/GenBank/DDBJ whole genome shotgun (WGS) entry which is preliminary data.</text>
</comment>
<organism evidence="1 2">
    <name type="scientific">Candidatus Amulumruptor caecigallinarius</name>
    <dbReference type="NCBI Taxonomy" id="2109911"/>
    <lineage>
        <taxon>Bacteria</taxon>
        <taxon>Pseudomonadati</taxon>
        <taxon>Bacteroidota</taxon>
        <taxon>Bacteroidia</taxon>
        <taxon>Bacteroidales</taxon>
        <taxon>Muribaculaceae</taxon>
        <taxon>Candidatus Amulumruptor</taxon>
    </lineage>
</organism>
<proteinExistence type="predicted"/>
<name>A0A921JI22_9BACT</name>
<dbReference type="AlphaFoldDB" id="A0A921JI22"/>
<reference evidence="1" key="1">
    <citation type="journal article" date="2021" name="PeerJ">
        <title>Extensive microbial diversity within the chicken gut microbiome revealed by metagenomics and culture.</title>
        <authorList>
            <person name="Gilroy R."/>
            <person name="Ravi A."/>
            <person name="Getino M."/>
            <person name="Pursley I."/>
            <person name="Horton D.L."/>
            <person name="Alikhan N.F."/>
            <person name="Baker D."/>
            <person name="Gharbi K."/>
            <person name="Hall N."/>
            <person name="Watson M."/>
            <person name="Adriaenssens E.M."/>
            <person name="Foster-Nyarko E."/>
            <person name="Jarju S."/>
            <person name="Secka A."/>
            <person name="Antonio M."/>
            <person name="Oren A."/>
            <person name="Chaudhuri R.R."/>
            <person name="La Ragione R."/>
            <person name="Hildebrand F."/>
            <person name="Pallen M.J."/>
        </authorList>
    </citation>
    <scope>NUCLEOTIDE SEQUENCE</scope>
    <source>
        <strain evidence="1">4100</strain>
    </source>
</reference>
<reference evidence="1" key="2">
    <citation type="submission" date="2021-09" db="EMBL/GenBank/DDBJ databases">
        <authorList>
            <person name="Gilroy R."/>
        </authorList>
    </citation>
    <scope>NUCLEOTIDE SEQUENCE</scope>
    <source>
        <strain evidence="1">4100</strain>
    </source>
</reference>
<protein>
    <submittedName>
        <fullName evidence="1">Uncharacterized protein</fullName>
    </submittedName>
</protein>
<dbReference type="Proteomes" id="UP000711407">
    <property type="component" value="Unassembled WGS sequence"/>
</dbReference>
<evidence type="ECO:0000313" key="2">
    <source>
        <dbReference type="Proteomes" id="UP000711407"/>
    </source>
</evidence>
<dbReference type="EMBL" id="DYXT01000025">
    <property type="protein sequence ID" value="HJE38966.1"/>
    <property type="molecule type" value="Genomic_DNA"/>
</dbReference>